<dbReference type="AlphaFoldDB" id="A0A0F9TF14"/>
<sequence>MKDKTVRVAAYVLISAGILLIALGTKGLDLWNCSFC</sequence>
<comment type="caution">
    <text evidence="1">The sequence shown here is derived from an EMBL/GenBank/DDBJ whole genome shotgun (WGS) entry which is preliminary data.</text>
</comment>
<evidence type="ECO:0000313" key="1">
    <source>
        <dbReference type="EMBL" id="KKN73432.1"/>
    </source>
</evidence>
<name>A0A0F9TF14_9ZZZZ</name>
<protein>
    <submittedName>
        <fullName evidence="1">Uncharacterized protein</fullName>
    </submittedName>
</protein>
<accession>A0A0F9TF14</accession>
<gene>
    <name evidence="1" type="ORF">LCGC14_0401350</name>
</gene>
<reference evidence="1" key="1">
    <citation type="journal article" date="2015" name="Nature">
        <title>Complex archaea that bridge the gap between prokaryotes and eukaryotes.</title>
        <authorList>
            <person name="Spang A."/>
            <person name="Saw J.H."/>
            <person name="Jorgensen S.L."/>
            <person name="Zaremba-Niedzwiedzka K."/>
            <person name="Martijn J."/>
            <person name="Lind A.E."/>
            <person name="van Eijk R."/>
            <person name="Schleper C."/>
            <person name="Guy L."/>
            <person name="Ettema T.J."/>
        </authorList>
    </citation>
    <scope>NUCLEOTIDE SEQUENCE</scope>
</reference>
<organism evidence="1">
    <name type="scientific">marine sediment metagenome</name>
    <dbReference type="NCBI Taxonomy" id="412755"/>
    <lineage>
        <taxon>unclassified sequences</taxon>
        <taxon>metagenomes</taxon>
        <taxon>ecological metagenomes</taxon>
    </lineage>
</organism>
<dbReference type="EMBL" id="LAZR01000344">
    <property type="protein sequence ID" value="KKN73432.1"/>
    <property type="molecule type" value="Genomic_DNA"/>
</dbReference>
<proteinExistence type="predicted"/>